<gene>
    <name evidence="2" type="ORF">C8F04DRAFT_1102100</name>
</gene>
<feature type="compositionally biased region" description="Low complexity" evidence="1">
    <location>
        <begin position="71"/>
        <end position="89"/>
    </location>
</feature>
<feature type="compositionally biased region" description="Polar residues" evidence="1">
    <location>
        <begin position="51"/>
        <end position="63"/>
    </location>
</feature>
<protein>
    <submittedName>
        <fullName evidence="2">Uncharacterized protein</fullName>
    </submittedName>
</protein>
<sequence length="359" mass="38445">MTSGQSFSFSSTAPPSSSYSRSTSRSRTHSNDRSTYTTTVTVYECPPSGGISASTTPTGTVPSEPTGISGPSACPVSSQSASQSASFTPTPTPDPCGSAPVHPRNFALAPRAPTDPASAKVKGEQIWALIGATTADKDPSLTTAKFLAGYAGARPVFTISQDLSTNVKGGLGNEIWSVFNKQTENGVDLEHPLLPALATTLRRRTARTPLTYDLVFAPGVIVSAIAFKKRDPVPEAEQVNWNVIAMELYREYKGGDVSDLKYVLQLHIDNDVTQAALVELYTNSRMATDATARNTDWTRWDANDGGCGTNAVLTLLGTDNGSGSGFLLVDYRATLSGRDIGYMYTRRQSSWWDMVVEYV</sequence>
<accession>A0AAD6X2J2</accession>
<evidence type="ECO:0000313" key="3">
    <source>
        <dbReference type="Proteomes" id="UP001218188"/>
    </source>
</evidence>
<dbReference type="AlphaFoldDB" id="A0AAD6X2J2"/>
<evidence type="ECO:0000256" key="1">
    <source>
        <dbReference type="SAM" id="MobiDB-lite"/>
    </source>
</evidence>
<dbReference type="EMBL" id="JARJCM010000058">
    <property type="protein sequence ID" value="KAJ7034267.1"/>
    <property type="molecule type" value="Genomic_DNA"/>
</dbReference>
<keyword evidence="3" id="KW-1185">Reference proteome</keyword>
<evidence type="ECO:0000313" key="2">
    <source>
        <dbReference type="EMBL" id="KAJ7034267.1"/>
    </source>
</evidence>
<organism evidence="2 3">
    <name type="scientific">Mycena alexandri</name>
    <dbReference type="NCBI Taxonomy" id="1745969"/>
    <lineage>
        <taxon>Eukaryota</taxon>
        <taxon>Fungi</taxon>
        <taxon>Dikarya</taxon>
        <taxon>Basidiomycota</taxon>
        <taxon>Agaricomycotina</taxon>
        <taxon>Agaricomycetes</taxon>
        <taxon>Agaricomycetidae</taxon>
        <taxon>Agaricales</taxon>
        <taxon>Marasmiineae</taxon>
        <taxon>Mycenaceae</taxon>
        <taxon>Mycena</taxon>
    </lineage>
</organism>
<reference evidence="2" key="1">
    <citation type="submission" date="2023-03" db="EMBL/GenBank/DDBJ databases">
        <title>Massive genome expansion in bonnet fungi (Mycena s.s.) driven by repeated elements and novel gene families across ecological guilds.</title>
        <authorList>
            <consortium name="Lawrence Berkeley National Laboratory"/>
            <person name="Harder C.B."/>
            <person name="Miyauchi S."/>
            <person name="Viragh M."/>
            <person name="Kuo A."/>
            <person name="Thoen E."/>
            <person name="Andreopoulos B."/>
            <person name="Lu D."/>
            <person name="Skrede I."/>
            <person name="Drula E."/>
            <person name="Henrissat B."/>
            <person name="Morin E."/>
            <person name="Kohler A."/>
            <person name="Barry K."/>
            <person name="LaButti K."/>
            <person name="Morin E."/>
            <person name="Salamov A."/>
            <person name="Lipzen A."/>
            <person name="Mereny Z."/>
            <person name="Hegedus B."/>
            <person name="Baldrian P."/>
            <person name="Stursova M."/>
            <person name="Weitz H."/>
            <person name="Taylor A."/>
            <person name="Grigoriev I.V."/>
            <person name="Nagy L.G."/>
            <person name="Martin F."/>
            <person name="Kauserud H."/>
        </authorList>
    </citation>
    <scope>NUCLEOTIDE SEQUENCE</scope>
    <source>
        <strain evidence="2">CBHHK200</strain>
    </source>
</reference>
<proteinExistence type="predicted"/>
<feature type="compositionally biased region" description="Low complexity" evidence="1">
    <location>
        <begin position="1"/>
        <end position="25"/>
    </location>
</feature>
<comment type="caution">
    <text evidence="2">The sequence shown here is derived from an EMBL/GenBank/DDBJ whole genome shotgun (WGS) entry which is preliminary data.</text>
</comment>
<feature type="region of interest" description="Disordered" evidence="1">
    <location>
        <begin position="1"/>
        <end position="119"/>
    </location>
</feature>
<name>A0AAD6X2J2_9AGAR</name>
<dbReference type="Proteomes" id="UP001218188">
    <property type="component" value="Unassembled WGS sequence"/>
</dbReference>